<keyword evidence="9" id="KW-0653">Protein transport</keyword>
<evidence type="ECO:0000313" key="15">
    <source>
        <dbReference type="EMBL" id="KEG20035.1"/>
    </source>
</evidence>
<evidence type="ECO:0000256" key="3">
    <source>
        <dbReference type="ARBA" id="ARBA00006742"/>
    </source>
</evidence>
<dbReference type="PRINTS" id="PR01853">
    <property type="entry name" value="YAJCTRNLCASE"/>
</dbReference>
<evidence type="ECO:0000256" key="8">
    <source>
        <dbReference type="ARBA" id="ARBA00022692"/>
    </source>
</evidence>
<keyword evidence="8 14" id="KW-0812">Transmembrane</keyword>
<gene>
    <name evidence="15" type="ORF">H710_00631</name>
</gene>
<dbReference type="EMBL" id="ASIV01000004">
    <property type="protein sequence ID" value="KEG20035.1"/>
    <property type="molecule type" value="Genomic_DNA"/>
</dbReference>
<keyword evidence="10 14" id="KW-1133">Transmembrane helix</keyword>
<feature type="transmembrane region" description="Helical" evidence="14">
    <location>
        <begin position="20"/>
        <end position="38"/>
    </location>
</feature>
<name>A0A072R2N5_BARBA</name>
<evidence type="ECO:0000256" key="4">
    <source>
        <dbReference type="ARBA" id="ARBA00011718"/>
    </source>
</evidence>
<evidence type="ECO:0000256" key="12">
    <source>
        <dbReference type="ARBA" id="ARBA00023136"/>
    </source>
</evidence>
<dbReference type="PATRIC" id="fig|1293911.3.peg.665"/>
<evidence type="ECO:0000256" key="5">
    <source>
        <dbReference type="ARBA" id="ARBA00014962"/>
    </source>
</evidence>
<proteinExistence type="inferred from homology"/>
<comment type="subunit">
    <text evidence="4">Part of the SecDF-YidC-YajC translocase complex. The SecDF-YidC-YajC translocase forms a supercomplex with SecYEG, called the holo-translocon (HTL).</text>
</comment>
<comment type="subcellular location">
    <subcellularLocation>
        <location evidence="2">Cell membrane</location>
        <topology evidence="2">Single-pass membrane protein</topology>
    </subcellularLocation>
</comment>
<dbReference type="NCBIfam" id="TIGR00739">
    <property type="entry name" value="yajC"/>
    <property type="match status" value="1"/>
</dbReference>
<protein>
    <recommendedName>
        <fullName evidence="5">Sec translocon accessory complex subunit YajC</fullName>
    </recommendedName>
</protein>
<evidence type="ECO:0000256" key="13">
    <source>
        <dbReference type="SAM" id="MobiDB-lite"/>
    </source>
</evidence>
<dbReference type="PANTHER" id="PTHR33909">
    <property type="entry name" value="SEC TRANSLOCON ACCESSORY COMPLEX SUBUNIT YAJC"/>
    <property type="match status" value="1"/>
</dbReference>
<dbReference type="Pfam" id="PF02699">
    <property type="entry name" value="YajC"/>
    <property type="match status" value="1"/>
</dbReference>
<evidence type="ECO:0000256" key="9">
    <source>
        <dbReference type="ARBA" id="ARBA00022927"/>
    </source>
</evidence>
<evidence type="ECO:0000256" key="10">
    <source>
        <dbReference type="ARBA" id="ARBA00022989"/>
    </source>
</evidence>
<evidence type="ECO:0000256" key="2">
    <source>
        <dbReference type="ARBA" id="ARBA00004162"/>
    </source>
</evidence>
<evidence type="ECO:0000256" key="1">
    <source>
        <dbReference type="ARBA" id="ARBA00002061"/>
    </source>
</evidence>
<dbReference type="STRING" id="1293911.H710_00631"/>
<dbReference type="PANTHER" id="PTHR33909:SF1">
    <property type="entry name" value="SEC TRANSLOCON ACCESSORY COMPLEX SUBUNIT YAJC"/>
    <property type="match status" value="1"/>
</dbReference>
<dbReference type="SMART" id="SM01323">
    <property type="entry name" value="YajC"/>
    <property type="match status" value="1"/>
</dbReference>
<keyword evidence="6" id="KW-0813">Transport</keyword>
<keyword evidence="11" id="KW-0811">Translocation</keyword>
<dbReference type="GO" id="GO:0005886">
    <property type="term" value="C:plasma membrane"/>
    <property type="evidence" value="ECO:0007669"/>
    <property type="project" value="UniProtKB-SubCell"/>
</dbReference>
<sequence>MLITSAQAQVAGGAASGTSFVTFIPFILIFAIMYFLIIRPQRVQMKKRQEMLNSVRRGDVVVTGGGIIGKVIKVHDEIGELEVEIGENMRIRILRSTLADVRVKGEPVSEEKAKPSANKVKTPKKSGDKITIKNNVAVAKKAKSASEEEKPKA</sequence>
<evidence type="ECO:0000256" key="7">
    <source>
        <dbReference type="ARBA" id="ARBA00022475"/>
    </source>
</evidence>
<comment type="function">
    <text evidence="1">The SecYEG-SecDF-YajC-YidC holo-translocon (HTL) protein secretase/insertase is a supercomplex required for protein secretion, insertion of proteins into membranes, and assembly of membrane protein complexes. While the SecYEG complex is essential for assembly of a number of proteins and complexes, the SecDF-YajC-YidC subcomplex facilitates these functions.</text>
</comment>
<reference evidence="15 16" key="1">
    <citation type="submission" date="2013-04" db="EMBL/GenBank/DDBJ databases">
        <title>The Genome Sequence of Bartonella bacilliformis Ver097.</title>
        <authorList>
            <consortium name="The Broad Institute Genomics Platform"/>
            <consortium name="The Broad Institute Genome Sequencing Center for Infectious Disease"/>
            <person name="Feldgarden M."/>
            <person name="Kirby J."/>
            <person name="Birtles R."/>
            <person name="Dasch G."/>
            <person name="Hendrix L."/>
            <person name="Koehler J."/>
            <person name="Walker B."/>
            <person name="Young S.K."/>
            <person name="Zeng Q."/>
            <person name="Gargeya S."/>
            <person name="Fitzgerald M."/>
            <person name="Haas B."/>
            <person name="Abouelleil A."/>
            <person name="Allen A.W."/>
            <person name="Alvarado L."/>
            <person name="Arachchi H.M."/>
            <person name="Berlin A.M."/>
            <person name="Chapman S.B."/>
            <person name="Gainer-Dewar J."/>
            <person name="Goldberg J."/>
            <person name="Griggs A."/>
            <person name="Gujja S."/>
            <person name="Hansen M."/>
            <person name="Howarth C."/>
            <person name="Imamovic A."/>
            <person name="Ireland A."/>
            <person name="Larimer J."/>
            <person name="McCowan C."/>
            <person name="Murphy C."/>
            <person name="Pearson M."/>
            <person name="Poon T.W."/>
            <person name="Priest M."/>
            <person name="Roberts A."/>
            <person name="Saif S."/>
            <person name="Shea T."/>
            <person name="Sisk P."/>
            <person name="Sykes S."/>
            <person name="Wortman J."/>
            <person name="Nusbaum C."/>
            <person name="Birren B."/>
        </authorList>
    </citation>
    <scope>NUCLEOTIDE SEQUENCE [LARGE SCALE GENOMIC DNA]</scope>
    <source>
        <strain evidence="15 16">Ver097</strain>
    </source>
</reference>
<dbReference type="InterPro" id="IPR003849">
    <property type="entry name" value="Preprotein_translocase_YajC"/>
</dbReference>
<evidence type="ECO:0000256" key="14">
    <source>
        <dbReference type="SAM" id="Phobius"/>
    </source>
</evidence>
<organism evidence="15 16">
    <name type="scientific">Bartonella bacilliformis Ver097</name>
    <dbReference type="NCBI Taxonomy" id="1293911"/>
    <lineage>
        <taxon>Bacteria</taxon>
        <taxon>Pseudomonadati</taxon>
        <taxon>Pseudomonadota</taxon>
        <taxon>Alphaproteobacteria</taxon>
        <taxon>Hyphomicrobiales</taxon>
        <taxon>Bartonellaceae</taxon>
        <taxon>Bartonella</taxon>
    </lineage>
</organism>
<accession>A0A072R2N5</accession>
<feature type="region of interest" description="Disordered" evidence="13">
    <location>
        <begin position="105"/>
        <end position="128"/>
    </location>
</feature>
<evidence type="ECO:0000256" key="11">
    <source>
        <dbReference type="ARBA" id="ARBA00023010"/>
    </source>
</evidence>
<evidence type="ECO:0000256" key="6">
    <source>
        <dbReference type="ARBA" id="ARBA00022448"/>
    </source>
</evidence>
<dbReference type="HOGENOM" id="CLU_116157_2_0_5"/>
<comment type="caution">
    <text evidence="15">The sequence shown here is derived from an EMBL/GenBank/DDBJ whole genome shotgun (WGS) entry which is preliminary data.</text>
</comment>
<dbReference type="GO" id="GO:0015031">
    <property type="term" value="P:protein transport"/>
    <property type="evidence" value="ECO:0007669"/>
    <property type="project" value="UniProtKB-KW"/>
</dbReference>
<evidence type="ECO:0000313" key="16">
    <source>
        <dbReference type="Proteomes" id="UP000031740"/>
    </source>
</evidence>
<feature type="compositionally biased region" description="Basic and acidic residues" evidence="13">
    <location>
        <begin position="105"/>
        <end position="114"/>
    </location>
</feature>
<keyword evidence="12 14" id="KW-0472">Membrane</keyword>
<dbReference type="Proteomes" id="UP000031740">
    <property type="component" value="Unassembled WGS sequence"/>
</dbReference>
<keyword evidence="7" id="KW-1003">Cell membrane</keyword>
<comment type="similarity">
    <text evidence="3">Belongs to the YajC family.</text>
</comment>
<dbReference type="AlphaFoldDB" id="A0A072R2N5"/>
<dbReference type="RefSeq" id="WP_041849390.1">
    <property type="nucleotide sequence ID" value="NZ_KL503803.1"/>
</dbReference>